<evidence type="ECO:0000313" key="10">
    <source>
        <dbReference type="Proteomes" id="UP000254854"/>
    </source>
</evidence>
<sequence>MTDKIKKVGRPKGENSNTVKLTVRVSEQLNSKLEEYGKKNGLTKPETLRKAFENLTK</sequence>
<dbReference type="Proteomes" id="UP000043005">
    <property type="component" value="Unassembled WGS sequence"/>
</dbReference>
<proteinExistence type="predicted"/>
<evidence type="ECO:0000313" key="2">
    <source>
        <dbReference type="EMBL" id="CJA56670.1"/>
    </source>
</evidence>
<evidence type="ECO:0000313" key="14">
    <source>
        <dbReference type="Proteomes" id="UP000405447"/>
    </source>
</evidence>
<dbReference type="EMBL" id="LK020699">
    <property type="protein sequence ID" value="CDQ30435.1"/>
    <property type="molecule type" value="Genomic_DNA"/>
</dbReference>
<protein>
    <submittedName>
        <fullName evidence="3">CopG family transcriptional regulator</fullName>
    </submittedName>
    <submittedName>
        <fullName evidence="2">Phage protein</fullName>
    </submittedName>
    <submittedName>
        <fullName evidence="1">Putative phage-related chromosomal island protein</fullName>
    </submittedName>
</protein>
<reference evidence="2 9" key="3">
    <citation type="submission" date="2015-03" db="EMBL/GenBank/DDBJ databases">
        <authorList>
            <consortium name="Pathogen Informatics"/>
            <person name="Murphy D."/>
        </authorList>
    </citation>
    <scope>NUCLEOTIDE SEQUENCE [LARGE SCALE GENOMIC DNA]</scope>
    <source>
        <strain evidence="2 9">SMRU1873</strain>
    </source>
</reference>
<evidence type="ECO:0000313" key="3">
    <source>
        <dbReference type="EMBL" id="MDS8038483.1"/>
    </source>
</evidence>
<reference evidence="11 12" key="5">
    <citation type="submission" date="2019-04" db="EMBL/GenBank/DDBJ databases">
        <authorList>
            <consortium name="Pathogen Informatics"/>
        </authorList>
    </citation>
    <scope>NUCLEOTIDE SEQUENCE [LARGE SCALE GENOMIC DNA]</scope>
    <source>
        <strain evidence="12 13">GPSC47</strain>
        <strain evidence="7 14">GPSC535</strain>
        <strain evidence="8 11">GPSC559</strain>
    </source>
</reference>
<dbReference type="Proteomes" id="UP000254854">
    <property type="component" value="Unassembled WGS sequence"/>
</dbReference>
<evidence type="ECO:0000313" key="13">
    <source>
        <dbReference type="Proteomes" id="UP000312530"/>
    </source>
</evidence>
<dbReference type="AlphaFoldDB" id="A0A098APJ0"/>
<dbReference type="PATRIC" id="fig|1313.13073.peg.19"/>
<evidence type="ECO:0000313" key="11">
    <source>
        <dbReference type="Proteomes" id="UP000310997"/>
    </source>
</evidence>
<dbReference type="Proteomes" id="UP000312530">
    <property type="component" value="Unassembled WGS sequence"/>
</dbReference>
<dbReference type="Proteomes" id="UP000311381">
    <property type="component" value="Unassembled WGS sequence"/>
</dbReference>
<accession>A0A098APJ0</accession>
<dbReference type="OMA" id="GGNPMTD"/>
<dbReference type="Proteomes" id="UP000310997">
    <property type="component" value="Unassembled WGS sequence"/>
</dbReference>
<dbReference type="EMBL" id="CABDLL010000012">
    <property type="protein sequence ID" value="VTE40593.1"/>
    <property type="molecule type" value="Genomic_DNA"/>
</dbReference>
<gene>
    <name evidence="2" type="ORF">ERS021383_01923</name>
    <name evidence="4" type="ORF">NCTC13734_00092</name>
    <name evidence="3" type="ORF">RLG82_05610</name>
    <name evidence="5" type="ORF">SAMEA2627268_01727</name>
    <name evidence="6" type="ORF">SAMEA2696453_01598</name>
    <name evidence="7" type="ORF">SAMEA3389245_00621</name>
    <name evidence="8" type="ORF">SAMEA4038883_01671</name>
</gene>
<dbReference type="EMBL" id="JAVPGZ010000187">
    <property type="protein sequence ID" value="MDS8038483.1"/>
    <property type="molecule type" value="Genomic_DNA"/>
</dbReference>
<name>A0A098APJ0_STREE</name>
<organism evidence="1">
    <name type="scientific">Streptococcus pneumoniae</name>
    <dbReference type="NCBI Taxonomy" id="1313"/>
    <lineage>
        <taxon>Bacteria</taxon>
        <taxon>Bacillati</taxon>
        <taxon>Bacillota</taxon>
        <taxon>Bacilli</taxon>
        <taxon>Lactobacillales</taxon>
        <taxon>Streptococcaceae</taxon>
        <taxon>Streptococcus</taxon>
    </lineage>
</organism>
<evidence type="ECO:0000313" key="9">
    <source>
        <dbReference type="Proteomes" id="UP000043005"/>
    </source>
</evidence>
<evidence type="ECO:0000313" key="12">
    <source>
        <dbReference type="Proteomes" id="UP000311381"/>
    </source>
</evidence>
<evidence type="ECO:0000313" key="1">
    <source>
        <dbReference type="EMBL" id="CDQ30435.1"/>
    </source>
</evidence>
<dbReference type="RefSeq" id="WP_000130088.1">
    <property type="nucleotide sequence ID" value="NZ_CABFMK010000072.1"/>
</dbReference>
<dbReference type="EMBL" id="CAAQRO010000013">
    <property type="protein sequence ID" value="VMC99611.1"/>
    <property type="molecule type" value="Genomic_DNA"/>
</dbReference>
<reference evidence="1" key="1">
    <citation type="submission" date="2014-04" db="EMBL/GenBank/DDBJ databases">
        <authorList>
            <person name="Croucher N."/>
        </authorList>
    </citation>
    <scope>NUCLEOTIDE SEQUENCE</scope>
    <source>
        <strain evidence="1">NFPTS</strain>
    </source>
</reference>
<dbReference type="EMBL" id="CAAULE010000014">
    <property type="protein sequence ID" value="VOG83274.1"/>
    <property type="molecule type" value="Genomic_DNA"/>
</dbReference>
<dbReference type="EMBL" id="CKTV01000041">
    <property type="protein sequence ID" value="CJA56670.1"/>
    <property type="molecule type" value="Genomic_DNA"/>
</dbReference>
<dbReference type="EMBL" id="UHFW01000006">
    <property type="protein sequence ID" value="SUN83469.1"/>
    <property type="molecule type" value="Genomic_DNA"/>
</dbReference>
<evidence type="ECO:0000313" key="6">
    <source>
        <dbReference type="EMBL" id="VOG83274.1"/>
    </source>
</evidence>
<evidence type="ECO:0000313" key="8">
    <source>
        <dbReference type="EMBL" id="VTE40593.1"/>
    </source>
</evidence>
<reference evidence="4 10" key="4">
    <citation type="submission" date="2018-06" db="EMBL/GenBank/DDBJ databases">
        <authorList>
            <consortium name="Pathogen Informatics"/>
            <person name="Doyle S."/>
        </authorList>
    </citation>
    <scope>NUCLEOTIDE SEQUENCE [LARGE SCALE GENOMIC DNA]</scope>
    <source>
        <strain evidence="4 10">NCTC13734</strain>
    </source>
</reference>
<dbReference type="Proteomes" id="UP000405447">
    <property type="component" value="Unassembled WGS sequence"/>
</dbReference>
<dbReference type="EMBL" id="CABCSJ010000002">
    <property type="protein sequence ID" value="VST62901.1"/>
    <property type="molecule type" value="Genomic_DNA"/>
</dbReference>
<evidence type="ECO:0000313" key="4">
    <source>
        <dbReference type="EMBL" id="SUN83469.1"/>
    </source>
</evidence>
<dbReference type="Proteomes" id="UP001184693">
    <property type="component" value="Unassembled WGS sequence"/>
</dbReference>
<reference evidence="1" key="2">
    <citation type="submission" date="2014-10" db="EMBL/GenBank/DDBJ databases">
        <title>Contrasting mechanisms driving short-term and long-term diversification of pneumococci.</title>
        <authorList>
            <person name="Croucher N.J."/>
            <person name="Coupland P.C."/>
            <person name="Stevenson A.E."/>
            <person name="Callendrello A."/>
            <person name="Bentley S.D."/>
            <person name="Hanage W.P."/>
        </authorList>
    </citation>
    <scope>NUCLEOTIDE SEQUENCE</scope>
    <source>
        <strain evidence="1">NFPTS</strain>
    </source>
</reference>
<evidence type="ECO:0000313" key="5">
    <source>
        <dbReference type="EMBL" id="VMC99611.1"/>
    </source>
</evidence>
<evidence type="ECO:0000313" key="7">
    <source>
        <dbReference type="EMBL" id="VST62901.1"/>
    </source>
</evidence>
<reference evidence="3" key="6">
    <citation type="submission" date="2023-06" db="EMBL/GenBank/DDBJ databases">
        <title>PCVPA Blantyre Malawi Pneumococcal carriage surveillance isolates.</title>
        <authorList>
            <person name="Obolski U."/>
            <person name="Swarthout T.D."/>
            <person name="Kalizang'Oma A."/>
            <person name="Mwalukomo T.S."/>
            <person name="Cave R."/>
            <person name="Brown C."/>
            <person name="Cornick J."/>
            <person name="Kamng'Ona A."/>
            <person name="Msefula J."/>
            <person name="French N."/>
            <person name="Hyderman R."/>
        </authorList>
    </citation>
    <scope>NUCLEOTIDE SEQUENCE</scope>
    <source>
        <strain evidence="3">BVY8TH</strain>
    </source>
</reference>